<comment type="caution">
    <text evidence="2">The sequence shown here is derived from an EMBL/GenBank/DDBJ whole genome shotgun (WGS) entry which is preliminary data.</text>
</comment>
<keyword evidence="3" id="KW-1185">Reference proteome</keyword>
<organism evidence="2 3">
    <name type="scientific">Maritalea porphyrae</name>
    <dbReference type="NCBI Taxonomy" id="880732"/>
    <lineage>
        <taxon>Bacteria</taxon>
        <taxon>Pseudomonadati</taxon>
        <taxon>Pseudomonadota</taxon>
        <taxon>Alphaproteobacteria</taxon>
        <taxon>Hyphomicrobiales</taxon>
        <taxon>Devosiaceae</taxon>
        <taxon>Maritalea</taxon>
    </lineage>
</organism>
<sequence length="124" mass="14465">MKFFIFKALATSPLLIIFLSSAAIAQQLLMLEQEGCAYCEQWHEEIGEIYPKTWEGKKAPLRQIDIHDPWPVDLENIKSDIFTPTFVLIDKDQEIGRLRGYAGDEFFWFLLDELMEKLEKPAKL</sequence>
<dbReference type="SUPFAM" id="SSF52833">
    <property type="entry name" value="Thioredoxin-like"/>
    <property type="match status" value="1"/>
</dbReference>
<reference evidence="2" key="1">
    <citation type="journal article" date="2014" name="Int. J. Syst. Evol. Microbiol.">
        <title>Complete genome of a new Firmicutes species belonging to the dominant human colonic microbiota ('Ruminococcus bicirculans') reveals two chromosomes and a selective capacity to utilize plant glucans.</title>
        <authorList>
            <consortium name="NISC Comparative Sequencing Program"/>
            <person name="Wegmann U."/>
            <person name="Louis P."/>
            <person name="Goesmann A."/>
            <person name="Henrissat B."/>
            <person name="Duncan S.H."/>
            <person name="Flint H.J."/>
        </authorList>
    </citation>
    <scope>NUCLEOTIDE SEQUENCE</scope>
    <source>
        <strain evidence="2">NBRC 107169</strain>
    </source>
</reference>
<dbReference type="Gene3D" id="3.40.30.10">
    <property type="entry name" value="Glutaredoxin"/>
    <property type="match status" value="1"/>
</dbReference>
<dbReference type="InterPro" id="IPR036249">
    <property type="entry name" value="Thioredoxin-like_sf"/>
</dbReference>
<dbReference type="EMBL" id="BSNI01000001">
    <property type="protein sequence ID" value="GLQ15932.1"/>
    <property type="molecule type" value="Genomic_DNA"/>
</dbReference>
<evidence type="ECO:0000256" key="1">
    <source>
        <dbReference type="SAM" id="SignalP"/>
    </source>
</evidence>
<dbReference type="Proteomes" id="UP001161405">
    <property type="component" value="Unassembled WGS sequence"/>
</dbReference>
<keyword evidence="1" id="KW-0732">Signal</keyword>
<evidence type="ECO:0008006" key="4">
    <source>
        <dbReference type="Google" id="ProtNLM"/>
    </source>
</evidence>
<reference evidence="2" key="2">
    <citation type="submission" date="2023-01" db="EMBL/GenBank/DDBJ databases">
        <title>Draft genome sequence of Maritalea porphyrae strain NBRC 107169.</title>
        <authorList>
            <person name="Sun Q."/>
            <person name="Mori K."/>
        </authorList>
    </citation>
    <scope>NUCLEOTIDE SEQUENCE</scope>
    <source>
        <strain evidence="2">NBRC 107169</strain>
    </source>
</reference>
<protein>
    <recommendedName>
        <fullName evidence="4">Transcriptional regulator</fullName>
    </recommendedName>
</protein>
<evidence type="ECO:0000313" key="3">
    <source>
        <dbReference type="Proteomes" id="UP001161405"/>
    </source>
</evidence>
<evidence type="ECO:0000313" key="2">
    <source>
        <dbReference type="EMBL" id="GLQ15932.1"/>
    </source>
</evidence>
<feature type="chain" id="PRO_5045277303" description="Transcriptional regulator" evidence="1">
    <location>
        <begin position="26"/>
        <end position="124"/>
    </location>
</feature>
<gene>
    <name evidence="2" type="ORF">GCM10007879_01810</name>
</gene>
<name>A0ABQ5UMN4_9HYPH</name>
<proteinExistence type="predicted"/>
<feature type="signal peptide" evidence="1">
    <location>
        <begin position="1"/>
        <end position="25"/>
    </location>
</feature>
<accession>A0ABQ5UMN4</accession>